<accession>N0BIG4</accession>
<dbReference type="EMBL" id="CP005587">
    <property type="protein sequence ID" value="AGK59925.1"/>
    <property type="molecule type" value="Genomic_DNA"/>
</dbReference>
<protein>
    <submittedName>
        <fullName evidence="1">Uncharacterized protein</fullName>
    </submittedName>
</protein>
<name>N0BIG4_9HYPH</name>
<reference evidence="1 2" key="1">
    <citation type="journal article" date="2013" name="Genome Announc.">
        <title>Genome sequences for three denitrifying bacterial strains isolated from a uranium- and nitrate-contaminated subsurface environment.</title>
        <authorList>
            <person name="Venkatramanan R."/>
            <person name="Prakash O."/>
            <person name="Woyke T."/>
            <person name="Chain P."/>
            <person name="Goodwin L.A."/>
            <person name="Watson D."/>
            <person name="Brooks S."/>
            <person name="Kostka J.E."/>
            <person name="Green S.J."/>
        </authorList>
    </citation>
    <scope>NUCLEOTIDE SEQUENCE [LARGE SCALE GENOMIC DNA]</scope>
    <source>
        <strain evidence="1 2">1NES1</strain>
    </source>
</reference>
<keyword evidence="2" id="KW-1185">Reference proteome</keyword>
<gene>
    <name evidence="1" type="ORF">HYPDE_41283</name>
</gene>
<dbReference type="Proteomes" id="UP000005952">
    <property type="component" value="Chromosome"/>
</dbReference>
<dbReference type="eggNOG" id="ENOG502Z7PE">
    <property type="taxonomic scope" value="Bacteria"/>
</dbReference>
<dbReference type="HOGENOM" id="CLU_254594_0_0_5"/>
<sequence>MLSDTGKMTDNVDKLPGELARNLAKYQEDMTPEEGALILAPTNPDELIEAHNTVAWAAHSLSQAAMTPEDLDPSFAEIVGAEFRQHNTIGSIFSSKALANALSEQDDSRPLTHHDIVQKVEAQNFQPYFDYFKGARTEAEFDAIHADIERELEDKRIQQASGWTGAALGFAAGLADVPTLLPGGIAVKGAAKLGSAARAALETALAGTLASTVGEIPLQASQQLRTKEDAALSIGSATILSGVLGASVHGILGGEATKAIDRLDNVRADAATGFKQATTAGAKQLDIYEQTAARGLDGPDRLFSGGAFESLEKLGNVPFVGDLLRNPRIDSEGSMSGAVRDIIARMTNNPSISSQNAAGIASKESVQAIIGRYHGEWAQAVREVNEIWRKNKAAYGNDREAFNDKIATSLANGQMFEDPVINQAAQVMHDRIFEPIKNDLIKNGMFTEDLQPKNSIGYFPIVYDANQVMAQKGDFLSYHAGAYQREIEDQARQALIAKGVKASDVEDAKIANLGVSKKVLKVDENGAPVINPKTGKQAIETQVVTPGTVGETRVEAWKAFQADSARITGERDKALESFDKDEAAPAPTIDAEGNTVSDLRPHFEQRDKIKDARINATVVRDEKLQDIAAQRQKDVDEVQDAWRQKNIEGSLTRDQRRIATLERDKQISRIDAAAEKEAGRVRRETEKEIRKFDGQLKEVRKTVVEEHAVRIDASRTERDRLIAEAEDEGRANVLAARGVKLEDGVENTLRKYTRNGAIDAERVAKDAEARAQGLYDAITGKTRYIFGHELPGSTRGYFKARKNPAYHTDLMDRRWVVRDPMKLSEMYVHAAGTDAALGTIFKKSVPKIGDDGKKLVDEAGKPVMHEVGDVGLSEALKKVTAEYDNLLSNVTVPKEVQAKLEKKYHNDPAKLAENMNVARREAEKNIQYRRDRDIANIELLRDFARGVQKNPSPASITRAAEAVGIFNYVTKMGGTVLSSLGDPINIALSQGFGNAVKFGLLPLVRDMRKALLSGDDDLRRLSRLSAANMELEFNSRMAAMGDLGNVYSQADPMYKMRRMAEEFSKYSGITYWNTFVKQVAYNTTQARIVQNAMAGWAKASKGERAWMASLGIDEGRLAQFRDHYLTQPDNRKLAAGIPVAHWDTWADKKVGEAFRQAVYNESFNTITTPTFSDRIAWAGSPVGRTVLQFRNFMIAQQMRLIGRNVQLASIDKQYAANVYTGLMGLVFMGALIDATKRVVNDQGLTGTRGEDGAWEKYVQEWHDKPSQQLYNALDRSSVFGVLFEGSNILDKLGLPSIQSAGRFVTGEDKDELGGTSRTRNVSTAGVLFGPSLGQLDDLQKTLRSVSDGVFDPDHQLTRQDYRRAMRMIPGSSIFWLKPVLNEGERYVGNVMDWPRN</sequence>
<dbReference type="KEGG" id="hdt:HYPDE_41283"/>
<organism evidence="1 2">
    <name type="scientific">Hyphomicrobium denitrificans 1NES1</name>
    <dbReference type="NCBI Taxonomy" id="670307"/>
    <lineage>
        <taxon>Bacteria</taxon>
        <taxon>Pseudomonadati</taxon>
        <taxon>Pseudomonadota</taxon>
        <taxon>Alphaproteobacteria</taxon>
        <taxon>Hyphomicrobiales</taxon>
        <taxon>Hyphomicrobiaceae</taxon>
        <taxon>Hyphomicrobium</taxon>
    </lineage>
</organism>
<proteinExistence type="predicted"/>
<evidence type="ECO:0000313" key="1">
    <source>
        <dbReference type="EMBL" id="AGK59925.1"/>
    </source>
</evidence>
<dbReference type="STRING" id="670307.HYPDE_41283"/>
<evidence type="ECO:0000313" key="2">
    <source>
        <dbReference type="Proteomes" id="UP000005952"/>
    </source>
</evidence>